<dbReference type="Gene3D" id="3.40.50.11350">
    <property type="match status" value="1"/>
</dbReference>
<evidence type="ECO:0008006" key="4">
    <source>
        <dbReference type="Google" id="ProtNLM"/>
    </source>
</evidence>
<evidence type="ECO:0000313" key="3">
    <source>
        <dbReference type="Proteomes" id="UP000807469"/>
    </source>
</evidence>
<protein>
    <recommendedName>
        <fullName evidence="4">O-fucosyltransferase family protein</fullName>
    </recommendedName>
</protein>
<comment type="caution">
    <text evidence="2">The sequence shown here is derived from an EMBL/GenBank/DDBJ whole genome shotgun (WGS) entry which is preliminary data.</text>
</comment>
<gene>
    <name evidence="2" type="ORF">BDN70DRAFT_723912</name>
</gene>
<reference evidence="2" key="1">
    <citation type="submission" date="2020-11" db="EMBL/GenBank/DDBJ databases">
        <authorList>
            <consortium name="DOE Joint Genome Institute"/>
            <person name="Ahrendt S."/>
            <person name="Riley R."/>
            <person name="Andreopoulos W."/>
            <person name="Labutti K."/>
            <person name="Pangilinan J."/>
            <person name="Ruiz-Duenas F.J."/>
            <person name="Barrasa J.M."/>
            <person name="Sanchez-Garcia M."/>
            <person name="Camarero S."/>
            <person name="Miyauchi S."/>
            <person name="Serrano A."/>
            <person name="Linde D."/>
            <person name="Babiker R."/>
            <person name="Drula E."/>
            <person name="Ayuso-Fernandez I."/>
            <person name="Pacheco R."/>
            <person name="Padilla G."/>
            <person name="Ferreira P."/>
            <person name="Barriuso J."/>
            <person name="Kellner H."/>
            <person name="Castanera R."/>
            <person name="Alfaro M."/>
            <person name="Ramirez L."/>
            <person name="Pisabarro A.G."/>
            <person name="Kuo A."/>
            <person name="Tritt A."/>
            <person name="Lipzen A."/>
            <person name="He G."/>
            <person name="Yan M."/>
            <person name="Ng V."/>
            <person name="Cullen D."/>
            <person name="Martin F."/>
            <person name="Rosso M.-N."/>
            <person name="Henrissat B."/>
            <person name="Hibbett D."/>
            <person name="Martinez A.T."/>
            <person name="Grigoriev I.V."/>
        </authorList>
    </citation>
    <scope>NUCLEOTIDE SEQUENCE</scope>
    <source>
        <strain evidence="2">CIRM-BRFM 674</strain>
    </source>
</reference>
<dbReference type="CDD" id="cd11296">
    <property type="entry name" value="O-FucT_like"/>
    <property type="match status" value="1"/>
</dbReference>
<dbReference type="OrthoDB" id="423313at2759"/>
<keyword evidence="1" id="KW-0812">Transmembrane</keyword>
<feature type="transmembrane region" description="Helical" evidence="1">
    <location>
        <begin position="109"/>
        <end position="135"/>
    </location>
</feature>
<keyword evidence="3" id="KW-1185">Reference proteome</keyword>
<dbReference type="AlphaFoldDB" id="A0A9P5Z290"/>
<name>A0A9P5Z290_9AGAR</name>
<dbReference type="Proteomes" id="UP000807469">
    <property type="component" value="Unassembled WGS sequence"/>
</dbReference>
<feature type="transmembrane region" description="Helical" evidence="1">
    <location>
        <begin position="6"/>
        <end position="26"/>
    </location>
</feature>
<evidence type="ECO:0000256" key="1">
    <source>
        <dbReference type="SAM" id="Phobius"/>
    </source>
</evidence>
<organism evidence="2 3">
    <name type="scientific">Pholiota conissans</name>
    <dbReference type="NCBI Taxonomy" id="109636"/>
    <lineage>
        <taxon>Eukaryota</taxon>
        <taxon>Fungi</taxon>
        <taxon>Dikarya</taxon>
        <taxon>Basidiomycota</taxon>
        <taxon>Agaricomycotina</taxon>
        <taxon>Agaricomycetes</taxon>
        <taxon>Agaricomycetidae</taxon>
        <taxon>Agaricales</taxon>
        <taxon>Agaricineae</taxon>
        <taxon>Strophariaceae</taxon>
        <taxon>Pholiota</taxon>
    </lineage>
</organism>
<feature type="transmembrane region" description="Helical" evidence="1">
    <location>
        <begin position="147"/>
        <end position="166"/>
    </location>
</feature>
<dbReference type="EMBL" id="MU155226">
    <property type="protein sequence ID" value="KAF9478784.1"/>
    <property type="molecule type" value="Genomic_DNA"/>
</dbReference>
<evidence type="ECO:0000313" key="2">
    <source>
        <dbReference type="EMBL" id="KAF9478784.1"/>
    </source>
</evidence>
<proteinExistence type="predicted"/>
<keyword evidence="1" id="KW-1133">Transmembrane helix</keyword>
<accession>A0A9P5Z290</accession>
<keyword evidence="1" id="KW-0472">Membrane</keyword>
<sequence length="494" mass="56177">MAVTRYARFTFYLAIICISGIIVLHLKLSTFYHRDYHFGVTGRNDHGETGHLKIIAMDTNSTTPETCALTSAQYNHPPLTEPIPDWDLSRYVNGPPTKRFRDNLLEDEFYITGMASGGFTTQFIIYVNMIYLGIISRRVPVVPAFTPHYHISLAAGAIPFGHVFNLSRARNELKQPLLEWMDVKYRPSSTSIKPPSSSEREQLGCWSTLNEGNQLLRTATMEDYLQLDISYTRVPAEVRHDRNAKDKHLVFGHLVPYIFPGSSLSSLVQQYPLLESSPLGHSLPPDEQLACFDLLYSMTSSSQAFEWRFLWSPAWNVVGTHLHFTDDLVRLAKGYLGNAFSKAVNDLPPFIAIHMRRKEFDSQCEADKECFIPLGTFRRMLTSMKEEIYFRDGTKIRHILLTSDEDNVAFWKAAKNLGWVNLDHIGAKTAEKYGEWYPAIIDIIAQSMAIGFIGTQDSTLSLVNSRRVQDWNDGPALLVSRADRTNLDFISEDF</sequence>